<dbReference type="CDD" id="cd18870">
    <property type="entry name" value="NUDIX_AcylCoAdiphos_Nudt19"/>
    <property type="match status" value="1"/>
</dbReference>
<evidence type="ECO:0000256" key="5">
    <source>
        <dbReference type="ARBA" id="ARBA00022842"/>
    </source>
</evidence>
<dbReference type="PROSITE" id="PS51462">
    <property type="entry name" value="NUDIX"/>
    <property type="match status" value="1"/>
</dbReference>
<dbReference type="SUPFAM" id="SSF55811">
    <property type="entry name" value="Nudix"/>
    <property type="match status" value="1"/>
</dbReference>
<feature type="domain" description="Nudix hydrolase" evidence="8">
    <location>
        <begin position="1"/>
        <end position="133"/>
    </location>
</feature>
<keyword evidence="3" id="KW-0479">Metal-binding</keyword>
<dbReference type="Gene3D" id="3.90.79.10">
    <property type="entry name" value="Nucleoside Triphosphate Pyrophosphohydrolase"/>
    <property type="match status" value="2"/>
</dbReference>
<gene>
    <name evidence="9" type="ORF">UFOPK3564_03392</name>
</gene>
<dbReference type="Pfam" id="PF00293">
    <property type="entry name" value="NUDIX"/>
    <property type="match status" value="1"/>
</dbReference>
<comment type="cofactor">
    <cofactor evidence="1">
        <name>Mn(2+)</name>
        <dbReference type="ChEBI" id="CHEBI:29035"/>
    </cofactor>
</comment>
<evidence type="ECO:0000256" key="6">
    <source>
        <dbReference type="ARBA" id="ARBA00023211"/>
    </source>
</evidence>
<evidence type="ECO:0000259" key="8">
    <source>
        <dbReference type="PROSITE" id="PS51462"/>
    </source>
</evidence>
<dbReference type="PANTHER" id="PTHR12318">
    <property type="entry name" value="TESTOSTERONE-REGULATED PROTEIN RP2"/>
    <property type="match status" value="1"/>
</dbReference>
<dbReference type="InterPro" id="IPR015797">
    <property type="entry name" value="NUDIX_hydrolase-like_dom_sf"/>
</dbReference>
<evidence type="ECO:0000256" key="7">
    <source>
        <dbReference type="SAM" id="MobiDB-lite"/>
    </source>
</evidence>
<dbReference type="EMBL" id="CAFBMK010000322">
    <property type="protein sequence ID" value="CAB4949129.1"/>
    <property type="molecule type" value="Genomic_DNA"/>
</dbReference>
<organism evidence="9">
    <name type="scientific">freshwater metagenome</name>
    <dbReference type="NCBI Taxonomy" id="449393"/>
    <lineage>
        <taxon>unclassified sequences</taxon>
        <taxon>metagenomes</taxon>
        <taxon>ecological metagenomes</taxon>
    </lineage>
</organism>
<accession>A0A6J7K2C5</accession>
<evidence type="ECO:0000256" key="4">
    <source>
        <dbReference type="ARBA" id="ARBA00022801"/>
    </source>
</evidence>
<evidence type="ECO:0000256" key="3">
    <source>
        <dbReference type="ARBA" id="ARBA00022723"/>
    </source>
</evidence>
<name>A0A6J7K2C5_9ZZZZ</name>
<dbReference type="GO" id="GO:0016818">
    <property type="term" value="F:hydrolase activity, acting on acid anhydrides, in phosphorus-containing anhydrides"/>
    <property type="evidence" value="ECO:0007669"/>
    <property type="project" value="InterPro"/>
</dbReference>
<keyword evidence="6" id="KW-0464">Manganese</keyword>
<dbReference type="PRINTS" id="PR00502">
    <property type="entry name" value="NUDIXFAMILY"/>
</dbReference>
<comment type="cofactor">
    <cofactor evidence="2">
        <name>Mg(2+)</name>
        <dbReference type="ChEBI" id="CHEBI:18420"/>
    </cofactor>
</comment>
<dbReference type="PANTHER" id="PTHR12318:SF0">
    <property type="entry name" value="ACYL-COENZYME A DIPHOSPHATASE NUDT19"/>
    <property type="match status" value="1"/>
</dbReference>
<keyword evidence="5" id="KW-0460">Magnesium</keyword>
<dbReference type="InterPro" id="IPR020476">
    <property type="entry name" value="Nudix_hydrolase"/>
</dbReference>
<keyword evidence="4" id="KW-0378">Hydrolase</keyword>
<evidence type="ECO:0000256" key="1">
    <source>
        <dbReference type="ARBA" id="ARBA00001936"/>
    </source>
</evidence>
<dbReference type="InterPro" id="IPR039121">
    <property type="entry name" value="NUDT19"/>
</dbReference>
<reference evidence="9" key="1">
    <citation type="submission" date="2020-05" db="EMBL/GenBank/DDBJ databases">
        <authorList>
            <person name="Chiriac C."/>
            <person name="Salcher M."/>
            <person name="Ghai R."/>
            <person name="Kavagutti S V."/>
        </authorList>
    </citation>
    <scope>NUCLEOTIDE SEQUENCE</scope>
</reference>
<proteinExistence type="predicted"/>
<evidence type="ECO:0000256" key="2">
    <source>
        <dbReference type="ARBA" id="ARBA00001946"/>
    </source>
</evidence>
<sequence length="199" mass="21206">MVRDGADGLEVLMGRRSAASLFLPGFWVFPGGRVEPGDGDGDGRWRAAAVREVREEVGLELSPASLVPFDRWLTPEGLPRRFDTVFFLAPVDGDAAPVRDAHEIDETRWVTPATLLGEAREGLPVLSYPTLAQARRLGTATGVADAVAACGTALPPTTITTIVEVDGQPVMHVAGPDGVPRRFGDGPVHPSELAQRPPR</sequence>
<dbReference type="InterPro" id="IPR000086">
    <property type="entry name" value="NUDIX_hydrolase_dom"/>
</dbReference>
<feature type="region of interest" description="Disordered" evidence="7">
    <location>
        <begin position="176"/>
        <end position="199"/>
    </location>
</feature>
<protein>
    <submittedName>
        <fullName evidence="9">Unannotated protein</fullName>
    </submittedName>
</protein>
<dbReference type="AlphaFoldDB" id="A0A6J7K2C5"/>
<dbReference type="GO" id="GO:0046872">
    <property type="term" value="F:metal ion binding"/>
    <property type="evidence" value="ECO:0007669"/>
    <property type="project" value="UniProtKB-KW"/>
</dbReference>
<evidence type="ECO:0000313" key="9">
    <source>
        <dbReference type="EMBL" id="CAB4949129.1"/>
    </source>
</evidence>